<dbReference type="RefSeq" id="WP_105534085.1">
    <property type="nucleotide sequence ID" value="NZ_PUGF01000032.1"/>
</dbReference>
<sequence length="379" mass="42790">MKPHNRISSLESSRGLLALWVVVGHVLRHAGYREQDLGIAKFLVEPGLAVDVFIMISGFVIFFLLDQQRTSTLHFLVRRWFRLMPVFLFVLIASALTLNWQLNVISTTPWQGDAVMNDLAIHLDTAKYFVAHLLAHITLLHGLISDHILPNSQYAFIGQAWSISVEWQFYLVAPFIFHAVIAKKWNTVASLLIAVCVLRSLNYSGEGFAVNQAGYFLIGMLSYFIWKRADQLSAIDFRLIEVAALVLIALSYFLIVRSLSPVLWIALMTCMLAEQHDSPGLVQQYLGRLLNHPLLRWCGKISYSVYMVHMLVIYAIQYSILTMWPHIEKIYFVALMLPLAVAGTLGLAVFSWTFIEAPGIELGRRVSAYVKVPAPTVIG</sequence>
<dbReference type="PANTHER" id="PTHR23028">
    <property type="entry name" value="ACETYLTRANSFERASE"/>
    <property type="match status" value="1"/>
</dbReference>
<keyword evidence="3" id="KW-0808">Transferase</keyword>
<dbReference type="Pfam" id="PF01757">
    <property type="entry name" value="Acyl_transf_3"/>
    <property type="match status" value="1"/>
</dbReference>
<feature type="transmembrane region" description="Helical" evidence="1">
    <location>
        <begin position="125"/>
        <end position="144"/>
    </location>
</feature>
<protein>
    <submittedName>
        <fullName evidence="3">Acyltransferase family</fullName>
    </submittedName>
</protein>
<organism evidence="3 4">
    <name type="scientific">Solimicrobium silvestre</name>
    <dbReference type="NCBI Taxonomy" id="2099400"/>
    <lineage>
        <taxon>Bacteria</taxon>
        <taxon>Pseudomonadati</taxon>
        <taxon>Pseudomonadota</taxon>
        <taxon>Betaproteobacteria</taxon>
        <taxon>Burkholderiales</taxon>
        <taxon>Oxalobacteraceae</taxon>
        <taxon>Solimicrobium</taxon>
    </lineage>
</organism>
<reference evidence="3 4" key="1">
    <citation type="submission" date="2018-02" db="EMBL/GenBank/DDBJ databases">
        <title>Solimicrobium silvestre gen. nov., sp. nov., isolated from alpine forest soil.</title>
        <authorList>
            <person name="Margesin R."/>
            <person name="Albuquerque L."/>
            <person name="Zhang D.-C."/>
            <person name="Froufe H.J.C."/>
            <person name="Severino R."/>
            <person name="Roxo I."/>
            <person name="Egas C."/>
            <person name="Da Costa M.S."/>
        </authorList>
    </citation>
    <scope>NUCLEOTIDE SEQUENCE [LARGE SCALE GENOMIC DNA]</scope>
    <source>
        <strain evidence="3 4">S20-91</strain>
    </source>
</reference>
<feature type="transmembrane region" description="Helical" evidence="1">
    <location>
        <begin position="330"/>
        <end position="355"/>
    </location>
</feature>
<evidence type="ECO:0000313" key="3">
    <source>
        <dbReference type="EMBL" id="PRC90958.1"/>
    </source>
</evidence>
<comment type="caution">
    <text evidence="3">The sequence shown here is derived from an EMBL/GenBank/DDBJ whole genome shotgun (WGS) entry which is preliminary data.</text>
</comment>
<proteinExistence type="predicted"/>
<evidence type="ECO:0000259" key="2">
    <source>
        <dbReference type="Pfam" id="PF01757"/>
    </source>
</evidence>
<keyword evidence="4" id="KW-1185">Reference proteome</keyword>
<evidence type="ECO:0000313" key="4">
    <source>
        <dbReference type="Proteomes" id="UP000237839"/>
    </source>
</evidence>
<dbReference type="PANTHER" id="PTHR23028:SF131">
    <property type="entry name" value="BLR2367 PROTEIN"/>
    <property type="match status" value="1"/>
</dbReference>
<dbReference type="Proteomes" id="UP000237839">
    <property type="component" value="Unassembled WGS sequence"/>
</dbReference>
<feature type="transmembrane region" description="Helical" evidence="1">
    <location>
        <begin position="238"/>
        <end position="256"/>
    </location>
</feature>
<dbReference type="GO" id="GO:0016020">
    <property type="term" value="C:membrane"/>
    <property type="evidence" value="ECO:0007669"/>
    <property type="project" value="TreeGrafter"/>
</dbReference>
<dbReference type="EMBL" id="PUGF01000032">
    <property type="protein sequence ID" value="PRC90958.1"/>
    <property type="molecule type" value="Genomic_DNA"/>
</dbReference>
<dbReference type="InterPro" id="IPR050879">
    <property type="entry name" value="Acyltransferase_3"/>
</dbReference>
<dbReference type="GO" id="GO:0000271">
    <property type="term" value="P:polysaccharide biosynthetic process"/>
    <property type="evidence" value="ECO:0007669"/>
    <property type="project" value="TreeGrafter"/>
</dbReference>
<keyword evidence="1" id="KW-0812">Transmembrane</keyword>
<feature type="domain" description="Acyltransferase 3" evidence="2">
    <location>
        <begin position="9"/>
        <end position="347"/>
    </location>
</feature>
<dbReference type="InterPro" id="IPR002656">
    <property type="entry name" value="Acyl_transf_3_dom"/>
</dbReference>
<feature type="transmembrane region" description="Helical" evidence="1">
    <location>
        <begin position="208"/>
        <end position="226"/>
    </location>
</feature>
<dbReference type="GO" id="GO:0016747">
    <property type="term" value="F:acyltransferase activity, transferring groups other than amino-acyl groups"/>
    <property type="evidence" value="ECO:0007669"/>
    <property type="project" value="InterPro"/>
</dbReference>
<feature type="transmembrane region" description="Helical" evidence="1">
    <location>
        <begin position="303"/>
        <end position="324"/>
    </location>
</feature>
<name>A0A2S9GTE0_9BURK</name>
<keyword evidence="3" id="KW-0012">Acyltransferase</keyword>
<keyword evidence="1" id="KW-1133">Transmembrane helix</keyword>
<dbReference type="AlphaFoldDB" id="A0A2S9GTE0"/>
<keyword evidence="1" id="KW-0472">Membrane</keyword>
<evidence type="ECO:0000256" key="1">
    <source>
        <dbReference type="SAM" id="Phobius"/>
    </source>
</evidence>
<dbReference type="OrthoDB" id="9814807at2"/>
<feature type="transmembrane region" description="Helical" evidence="1">
    <location>
        <begin position="86"/>
        <end position="105"/>
    </location>
</feature>
<accession>A0A2S9GTE0</accession>
<gene>
    <name evidence="3" type="ORF">S2091_4359</name>
</gene>
<feature type="transmembrane region" description="Helical" evidence="1">
    <location>
        <begin position="47"/>
        <end position="65"/>
    </location>
</feature>